<dbReference type="SUPFAM" id="SSF53448">
    <property type="entry name" value="Nucleotide-diphospho-sugar transferases"/>
    <property type="match status" value="1"/>
</dbReference>
<evidence type="ECO:0000256" key="1">
    <source>
        <dbReference type="ARBA" id="ARBA00006739"/>
    </source>
</evidence>
<evidence type="ECO:0000313" key="5">
    <source>
        <dbReference type="EMBL" id="MFC4805317.1"/>
    </source>
</evidence>
<proteinExistence type="inferred from homology"/>
<evidence type="ECO:0000259" key="4">
    <source>
        <dbReference type="Pfam" id="PF00535"/>
    </source>
</evidence>
<sequence length="268" mass="31843">MKVEVSVIMGVYNPDKKQIFDSVSSVLTQTFQDFEFVICDDGSTVNTEVFSELKNSDPRIVVICNETNRGLAYSLNRCIEESKGIYLARQDADDISHPQRLEKQVEFLRSHPRIGFVGSNIEYFDHEVWGHYDLKEYPEKKDFLLTPPFMHASIVYRREVFSRKENLYRVAKETRRCEDYDLFMDLYSKGYRGANIQQYLYLVRENKDSLKRRKFKYRLDEVKVRMKGFRKLGISHVYDIFIIKPVIVGLIPKQLLEKIKDLFYKRLR</sequence>
<keyword evidence="2" id="KW-0328">Glycosyltransferase</keyword>
<dbReference type="Proteomes" id="UP001595916">
    <property type="component" value="Unassembled WGS sequence"/>
</dbReference>
<dbReference type="PANTHER" id="PTHR43685">
    <property type="entry name" value="GLYCOSYLTRANSFERASE"/>
    <property type="match status" value="1"/>
</dbReference>
<name>A0ABV9QLM7_9FIRM</name>
<organism evidence="5 6">
    <name type="scientific">Filifactor villosus</name>
    <dbReference type="NCBI Taxonomy" id="29374"/>
    <lineage>
        <taxon>Bacteria</taxon>
        <taxon>Bacillati</taxon>
        <taxon>Bacillota</taxon>
        <taxon>Clostridia</taxon>
        <taxon>Peptostreptococcales</taxon>
        <taxon>Filifactoraceae</taxon>
        <taxon>Filifactor</taxon>
    </lineage>
</organism>
<gene>
    <name evidence="5" type="ORF">ACFO4R_09510</name>
</gene>
<accession>A0ABV9QLM7</accession>
<keyword evidence="6" id="KW-1185">Reference proteome</keyword>
<dbReference type="RefSeq" id="WP_379788869.1">
    <property type="nucleotide sequence ID" value="NZ_JBHSHL010000045.1"/>
</dbReference>
<comment type="similarity">
    <text evidence="1">Belongs to the glycosyltransferase 2 family.</text>
</comment>
<dbReference type="EMBL" id="JBHSHL010000045">
    <property type="protein sequence ID" value="MFC4805317.1"/>
    <property type="molecule type" value="Genomic_DNA"/>
</dbReference>
<protein>
    <submittedName>
        <fullName evidence="5">Glycosyltransferase family 2 protein</fullName>
    </submittedName>
</protein>
<evidence type="ECO:0000313" key="6">
    <source>
        <dbReference type="Proteomes" id="UP001595916"/>
    </source>
</evidence>
<dbReference type="InterPro" id="IPR050834">
    <property type="entry name" value="Glycosyltransf_2"/>
</dbReference>
<comment type="caution">
    <text evidence="5">The sequence shown here is derived from an EMBL/GenBank/DDBJ whole genome shotgun (WGS) entry which is preliminary data.</text>
</comment>
<dbReference type="PANTHER" id="PTHR43685:SF5">
    <property type="entry name" value="GLYCOSYLTRANSFERASE EPSE-RELATED"/>
    <property type="match status" value="1"/>
</dbReference>
<evidence type="ECO:0000256" key="3">
    <source>
        <dbReference type="ARBA" id="ARBA00022679"/>
    </source>
</evidence>
<reference evidence="6" key="1">
    <citation type="journal article" date="2019" name="Int. J. Syst. Evol. Microbiol.">
        <title>The Global Catalogue of Microorganisms (GCM) 10K type strain sequencing project: providing services to taxonomists for standard genome sequencing and annotation.</title>
        <authorList>
            <consortium name="The Broad Institute Genomics Platform"/>
            <consortium name="The Broad Institute Genome Sequencing Center for Infectious Disease"/>
            <person name="Wu L."/>
            <person name="Ma J."/>
        </authorList>
    </citation>
    <scope>NUCLEOTIDE SEQUENCE [LARGE SCALE GENOMIC DNA]</scope>
    <source>
        <strain evidence="6">CCUG 46385</strain>
    </source>
</reference>
<dbReference type="Pfam" id="PF00535">
    <property type="entry name" value="Glycos_transf_2"/>
    <property type="match status" value="1"/>
</dbReference>
<dbReference type="InterPro" id="IPR001173">
    <property type="entry name" value="Glyco_trans_2-like"/>
</dbReference>
<dbReference type="Gene3D" id="3.90.550.10">
    <property type="entry name" value="Spore Coat Polysaccharide Biosynthesis Protein SpsA, Chain A"/>
    <property type="match status" value="1"/>
</dbReference>
<feature type="domain" description="Glycosyltransferase 2-like" evidence="4">
    <location>
        <begin position="6"/>
        <end position="161"/>
    </location>
</feature>
<dbReference type="InterPro" id="IPR029044">
    <property type="entry name" value="Nucleotide-diphossugar_trans"/>
</dbReference>
<keyword evidence="3" id="KW-0808">Transferase</keyword>
<evidence type="ECO:0000256" key="2">
    <source>
        <dbReference type="ARBA" id="ARBA00022676"/>
    </source>
</evidence>